<evidence type="ECO:0000313" key="8">
    <source>
        <dbReference type="Proteomes" id="UP001153678"/>
    </source>
</evidence>
<dbReference type="FunFam" id="3.30.70.60:FF:000001">
    <property type="entry name" value="Elongation factor 1-beta 1 like"/>
    <property type="match status" value="1"/>
</dbReference>
<keyword evidence="8" id="KW-1185">Reference proteome</keyword>
<dbReference type="SUPFAM" id="SSF47616">
    <property type="entry name" value="GST C-terminal domain-like"/>
    <property type="match status" value="1"/>
</dbReference>
<dbReference type="GO" id="GO:0003746">
    <property type="term" value="F:translation elongation factor activity"/>
    <property type="evidence" value="ECO:0007669"/>
    <property type="project" value="UniProtKB-KW"/>
</dbReference>
<feature type="region of interest" description="Disordered" evidence="4">
    <location>
        <begin position="55"/>
        <end position="75"/>
    </location>
</feature>
<feature type="domain" description="Elongation factor 1 beta central acidic region eukaryote" evidence="6">
    <location>
        <begin position="359"/>
        <end position="385"/>
    </location>
</feature>
<dbReference type="InterPro" id="IPR036219">
    <property type="entry name" value="eEF-1beta-like_sf"/>
</dbReference>
<gene>
    <name evidence="7" type="ORF">FWILDA_LOCUS1771</name>
</gene>
<dbReference type="GO" id="GO:0005829">
    <property type="term" value="C:cytosol"/>
    <property type="evidence" value="ECO:0007669"/>
    <property type="project" value="TreeGrafter"/>
</dbReference>
<dbReference type="SMART" id="SM01182">
    <property type="entry name" value="EF-1_beta_acid"/>
    <property type="match status" value="1"/>
</dbReference>
<evidence type="ECO:0000256" key="3">
    <source>
        <dbReference type="ARBA" id="ARBA00022917"/>
    </source>
</evidence>
<dbReference type="AlphaFoldDB" id="A0A9W4SDA6"/>
<comment type="similarity">
    <text evidence="1">Belongs to the EF-1-beta/EF-1-delta family.</text>
</comment>
<dbReference type="InterPro" id="IPR014717">
    <property type="entry name" value="Transl_elong_EF1B/ribsomal_bS6"/>
</dbReference>
<organism evidence="7 8">
    <name type="scientific">Funneliformis geosporum</name>
    <dbReference type="NCBI Taxonomy" id="1117311"/>
    <lineage>
        <taxon>Eukaryota</taxon>
        <taxon>Fungi</taxon>
        <taxon>Fungi incertae sedis</taxon>
        <taxon>Mucoromycota</taxon>
        <taxon>Glomeromycotina</taxon>
        <taxon>Glomeromycetes</taxon>
        <taxon>Glomerales</taxon>
        <taxon>Glomeraceae</taxon>
        <taxon>Funneliformis</taxon>
    </lineage>
</organism>
<dbReference type="InterPro" id="IPR053836">
    <property type="entry name" value="Arc1-like_N"/>
</dbReference>
<dbReference type="Gene3D" id="3.30.70.60">
    <property type="match status" value="1"/>
</dbReference>
<dbReference type="InterPro" id="IPR014038">
    <property type="entry name" value="EF1B_bsu/dsu_GNE"/>
</dbReference>
<dbReference type="EMBL" id="CAMKVN010000181">
    <property type="protein sequence ID" value="CAI2164844.1"/>
    <property type="molecule type" value="Genomic_DNA"/>
</dbReference>
<sequence>MSAQVSSATSYNHLHGFHYSTTDFQHFKKRPFDQNAFNQETPELIHNMYKKIKTTTPSLPKQPQTHVSPPFGTSRNIDIRDIEKDIETSLPLGIPRIIDLATGETLESIPSLEQLKSRKLKRPIELVENQDKLSSTLEPVEEIKNSSLHLHKRVRTSKEHMCNFIEEDDEMMNSRIYGPGVDIIKEHKADSNTFSSNKEKSVNSTENQSLSLYVQRKPTSNIKFTLPYQKAMTRYMRSQFQHLNNEEYENEGKQLILYRPKNEDYFKSLNALNNFLKDKSYIEGFEPSQADVAIFEALNHKVPDSTKFPHATRWYNQITSYSDSFLSLPGTKKDASSYGPDVVEAPAEEKKGDDSDIDLFGSDNEEDEEVERQKAQRLAEYQRKKAAKPKVIAKSMVVLDVKPWDDTTDLAEMEKAVRRIELDGLTWGASKLVPVGYGIKKLQITCVVIDDKVGVDDLEERITAFEDFVQSVDVASFNKL</sequence>
<keyword evidence="2" id="KW-0251">Elongation factor</keyword>
<dbReference type="PANTHER" id="PTHR11595">
    <property type="entry name" value="EF-HAND AND COILED-COIL DOMAIN-CONTAINING FAMILY MEMBER"/>
    <property type="match status" value="1"/>
</dbReference>
<feature type="domain" description="Translation elongation factor EF1B beta/delta subunit guanine nucleotide exchange" evidence="5">
    <location>
        <begin position="394"/>
        <end position="480"/>
    </location>
</feature>
<dbReference type="InterPro" id="IPR049720">
    <property type="entry name" value="EF1B_bsu/dsu"/>
</dbReference>
<dbReference type="Pfam" id="PF21972">
    <property type="entry name" value="Arc1p_N_like"/>
    <property type="match status" value="1"/>
</dbReference>
<evidence type="ECO:0000259" key="6">
    <source>
        <dbReference type="SMART" id="SM01182"/>
    </source>
</evidence>
<dbReference type="OrthoDB" id="331763at2759"/>
<comment type="caution">
    <text evidence="7">The sequence shown here is derived from an EMBL/GenBank/DDBJ whole genome shotgun (WGS) entry which is preliminary data.</text>
</comment>
<dbReference type="GO" id="GO:0005853">
    <property type="term" value="C:eukaryotic translation elongation factor 1 complex"/>
    <property type="evidence" value="ECO:0007669"/>
    <property type="project" value="InterPro"/>
</dbReference>
<dbReference type="Proteomes" id="UP001153678">
    <property type="component" value="Unassembled WGS sequence"/>
</dbReference>
<dbReference type="Pfam" id="PF10587">
    <property type="entry name" value="EF-1_beta_acid"/>
    <property type="match status" value="1"/>
</dbReference>
<dbReference type="Pfam" id="PF00736">
    <property type="entry name" value="EF1_GNE"/>
    <property type="match status" value="1"/>
</dbReference>
<feature type="region of interest" description="Disordered" evidence="4">
    <location>
        <begin position="330"/>
        <end position="369"/>
    </location>
</feature>
<dbReference type="InterPro" id="IPR018940">
    <property type="entry name" value="EF-1_beta_acid_region_euk"/>
</dbReference>
<evidence type="ECO:0000313" key="7">
    <source>
        <dbReference type="EMBL" id="CAI2164844.1"/>
    </source>
</evidence>
<dbReference type="SUPFAM" id="SSF54984">
    <property type="entry name" value="eEF-1beta-like"/>
    <property type="match status" value="1"/>
</dbReference>
<name>A0A9W4SDA6_9GLOM</name>
<dbReference type="Gene3D" id="1.20.1050.130">
    <property type="match status" value="1"/>
</dbReference>
<dbReference type="SMART" id="SM00888">
    <property type="entry name" value="EF1_GNE"/>
    <property type="match status" value="1"/>
</dbReference>
<proteinExistence type="inferred from homology"/>
<dbReference type="GO" id="GO:0005085">
    <property type="term" value="F:guanyl-nucleotide exchange factor activity"/>
    <property type="evidence" value="ECO:0007669"/>
    <property type="project" value="TreeGrafter"/>
</dbReference>
<dbReference type="CDD" id="cd00292">
    <property type="entry name" value="EF1B"/>
    <property type="match status" value="1"/>
</dbReference>
<evidence type="ECO:0000259" key="5">
    <source>
        <dbReference type="SMART" id="SM00888"/>
    </source>
</evidence>
<reference evidence="7" key="1">
    <citation type="submission" date="2022-08" db="EMBL/GenBank/DDBJ databases">
        <authorList>
            <person name="Kallberg Y."/>
            <person name="Tangrot J."/>
            <person name="Rosling A."/>
        </authorList>
    </citation>
    <scope>NUCLEOTIDE SEQUENCE</scope>
    <source>
        <strain evidence="7">Wild A</strain>
    </source>
</reference>
<dbReference type="InterPro" id="IPR036282">
    <property type="entry name" value="Glutathione-S-Trfase_C_sf"/>
</dbReference>
<evidence type="ECO:0000256" key="4">
    <source>
        <dbReference type="SAM" id="MobiDB-lite"/>
    </source>
</evidence>
<dbReference type="PANTHER" id="PTHR11595:SF21">
    <property type="entry name" value="ELONGATION FACTOR 1-BETA"/>
    <property type="match status" value="1"/>
</dbReference>
<keyword evidence="3" id="KW-0648">Protein biosynthesis</keyword>
<protein>
    <submittedName>
        <fullName evidence="7">12637_t:CDS:1</fullName>
    </submittedName>
</protein>
<accession>A0A9W4SDA6</accession>
<evidence type="ECO:0000256" key="2">
    <source>
        <dbReference type="ARBA" id="ARBA00022768"/>
    </source>
</evidence>
<evidence type="ECO:0000256" key="1">
    <source>
        <dbReference type="ARBA" id="ARBA00007411"/>
    </source>
</evidence>